<dbReference type="EMBL" id="BAABIA010000001">
    <property type="protein sequence ID" value="GAA5132622.1"/>
    <property type="molecule type" value="Genomic_DNA"/>
</dbReference>
<gene>
    <name evidence="4" type="ORF">GCM10023213_01020</name>
</gene>
<keyword evidence="2" id="KW-0378">Hydrolase</keyword>
<evidence type="ECO:0000256" key="1">
    <source>
        <dbReference type="ARBA" id="ARBA00008023"/>
    </source>
</evidence>
<keyword evidence="3" id="KW-0546">Nucleotide metabolism</keyword>
<keyword evidence="5" id="KW-1185">Reference proteome</keyword>
<proteinExistence type="inferred from homology"/>
<dbReference type="PANTHER" id="PTHR11067">
    <property type="entry name" value="INOSINE TRIPHOSPHATE PYROPHOSPHATASE/HAM1 PROTEIN"/>
    <property type="match status" value="1"/>
</dbReference>
<dbReference type="InterPro" id="IPR002637">
    <property type="entry name" value="RdgB/HAM1"/>
</dbReference>
<evidence type="ECO:0000313" key="4">
    <source>
        <dbReference type="EMBL" id="GAA5132622.1"/>
    </source>
</evidence>
<dbReference type="Pfam" id="PF01725">
    <property type="entry name" value="Ham1p_like"/>
    <property type="match status" value="1"/>
</dbReference>
<name>A0ABP9NSP0_9BACT</name>
<comment type="caution">
    <text evidence="4">The sequence shown here is derived from an EMBL/GenBank/DDBJ whole genome shotgun (WGS) entry which is preliminary data.</text>
</comment>
<evidence type="ECO:0000256" key="2">
    <source>
        <dbReference type="ARBA" id="ARBA00022801"/>
    </source>
</evidence>
<dbReference type="PANTHER" id="PTHR11067:SF9">
    <property type="entry name" value="INOSINE TRIPHOSPHATE PYROPHOSPHATASE"/>
    <property type="match status" value="1"/>
</dbReference>
<evidence type="ECO:0000256" key="3">
    <source>
        <dbReference type="ARBA" id="ARBA00023080"/>
    </source>
</evidence>
<accession>A0ABP9NSP0</accession>
<protein>
    <submittedName>
        <fullName evidence="4">Uncharacterized protein</fullName>
    </submittedName>
</protein>
<evidence type="ECO:0000313" key="5">
    <source>
        <dbReference type="Proteomes" id="UP001499852"/>
    </source>
</evidence>
<dbReference type="Gene3D" id="3.90.950.10">
    <property type="match status" value="1"/>
</dbReference>
<reference evidence="5" key="1">
    <citation type="journal article" date="2019" name="Int. J. Syst. Evol. Microbiol.">
        <title>The Global Catalogue of Microorganisms (GCM) 10K type strain sequencing project: providing services to taxonomists for standard genome sequencing and annotation.</title>
        <authorList>
            <consortium name="The Broad Institute Genomics Platform"/>
            <consortium name="The Broad Institute Genome Sequencing Center for Infectious Disease"/>
            <person name="Wu L."/>
            <person name="Ma J."/>
        </authorList>
    </citation>
    <scope>NUCLEOTIDE SEQUENCE [LARGE SCALE GENOMIC DNA]</scope>
    <source>
        <strain evidence="5">JCM 18053</strain>
    </source>
</reference>
<dbReference type="Proteomes" id="UP001499852">
    <property type="component" value="Unassembled WGS sequence"/>
</dbReference>
<sequence>MLVLADDSGLEVDILNKEPGVRSARYAGEDASDADNRKFLKDRLRRVSTNPGQFFSARFRCCLALIRDGQVLHVTHGTIEGHVSTIERGRGGFGYDAMFTPQGYNQTFGELPAETKNQLSHRAHALESMQKWLKSSPEALIVNAHIALPG</sequence>
<organism evidence="4 5">
    <name type="scientific">Prosthecobacter algae</name>
    <dbReference type="NCBI Taxonomy" id="1144682"/>
    <lineage>
        <taxon>Bacteria</taxon>
        <taxon>Pseudomonadati</taxon>
        <taxon>Verrucomicrobiota</taxon>
        <taxon>Verrucomicrobiia</taxon>
        <taxon>Verrucomicrobiales</taxon>
        <taxon>Verrucomicrobiaceae</taxon>
        <taxon>Prosthecobacter</taxon>
    </lineage>
</organism>
<comment type="similarity">
    <text evidence="1">Belongs to the HAM1 NTPase family.</text>
</comment>
<dbReference type="CDD" id="cd00515">
    <property type="entry name" value="HAM1"/>
    <property type="match status" value="1"/>
</dbReference>
<dbReference type="InterPro" id="IPR029001">
    <property type="entry name" value="ITPase-like_fam"/>
</dbReference>
<dbReference type="SUPFAM" id="SSF52972">
    <property type="entry name" value="ITPase-like"/>
    <property type="match status" value="1"/>
</dbReference>